<evidence type="ECO:0000313" key="4">
    <source>
        <dbReference type="Proteomes" id="UP001500908"/>
    </source>
</evidence>
<accession>A0ABP7EU48</accession>
<protein>
    <submittedName>
        <fullName evidence="3">Serine hydrolase</fullName>
    </submittedName>
</protein>
<dbReference type="PANTHER" id="PTHR46825">
    <property type="entry name" value="D-ALANYL-D-ALANINE-CARBOXYPEPTIDASE/ENDOPEPTIDASE AMPH"/>
    <property type="match status" value="1"/>
</dbReference>
<dbReference type="RefSeq" id="WP_344966181.1">
    <property type="nucleotide sequence ID" value="NZ_BAABDD010000001.1"/>
</dbReference>
<evidence type="ECO:0000313" key="3">
    <source>
        <dbReference type="EMBL" id="GAA3723765.1"/>
    </source>
</evidence>
<dbReference type="InterPro" id="IPR012338">
    <property type="entry name" value="Beta-lactam/transpept-like"/>
</dbReference>
<reference evidence="4" key="1">
    <citation type="journal article" date="2019" name="Int. J. Syst. Evol. Microbiol.">
        <title>The Global Catalogue of Microorganisms (GCM) 10K type strain sequencing project: providing services to taxonomists for standard genome sequencing and annotation.</title>
        <authorList>
            <consortium name="The Broad Institute Genomics Platform"/>
            <consortium name="The Broad Institute Genome Sequencing Center for Infectious Disease"/>
            <person name="Wu L."/>
            <person name="Ma J."/>
        </authorList>
    </citation>
    <scope>NUCLEOTIDE SEQUENCE [LARGE SCALE GENOMIC DNA]</scope>
    <source>
        <strain evidence="4">JCM 17137</strain>
    </source>
</reference>
<dbReference type="EMBL" id="BAABDD010000001">
    <property type="protein sequence ID" value="GAA3723765.1"/>
    <property type="molecule type" value="Genomic_DNA"/>
</dbReference>
<feature type="domain" description="Beta-lactamase-related" evidence="2">
    <location>
        <begin position="13"/>
        <end position="340"/>
    </location>
</feature>
<feature type="region of interest" description="Disordered" evidence="1">
    <location>
        <begin position="87"/>
        <end position="118"/>
    </location>
</feature>
<gene>
    <name evidence="3" type="ORF">GCM10022402_00500</name>
</gene>
<evidence type="ECO:0000259" key="2">
    <source>
        <dbReference type="Pfam" id="PF00144"/>
    </source>
</evidence>
<dbReference type="Gene3D" id="3.40.710.10">
    <property type="entry name" value="DD-peptidase/beta-lactamase superfamily"/>
    <property type="match status" value="1"/>
</dbReference>
<feature type="region of interest" description="Disordered" evidence="1">
    <location>
        <begin position="199"/>
        <end position="219"/>
    </location>
</feature>
<comment type="caution">
    <text evidence="3">The sequence shown here is derived from an EMBL/GenBank/DDBJ whole genome shotgun (WGS) entry which is preliminary data.</text>
</comment>
<keyword evidence="3" id="KW-0378">Hydrolase</keyword>
<dbReference type="Proteomes" id="UP001500908">
    <property type="component" value="Unassembled WGS sequence"/>
</dbReference>
<proteinExistence type="predicted"/>
<name>A0ABP7EU48_9ACTN</name>
<evidence type="ECO:0000256" key="1">
    <source>
        <dbReference type="SAM" id="MobiDB-lite"/>
    </source>
</evidence>
<dbReference type="InterPro" id="IPR050491">
    <property type="entry name" value="AmpC-like"/>
</dbReference>
<sequence>MSASFALAGKHLCALLTEAGVPGVAAAAIHGPGAADETLFTAGHLKRGSPESVDTRTAFETGSVTKPLTALLLAEMAVRGEVNLTDPVTRHLPPHARPRRDDPPITLGELATHTGGTPRLPREIYCRMAMRRSAGPYAGYTRADLYRATARIRRRRAAGPPRYSTFGFALLGEVLAEVAGTGYPQLLAERVLRPLGMADSGVPPAGDPATRAATGHRRGRPVPPWRFDAIAGAGGLRASAADLLSYLRAQVRPEEAGWPLAEAVLATHVPRYSMAASAEGPAMALAWGHRVTRGHTLLWHTGGTGGFTAFVGFSPTAQAGVAVLANVTPTRGQPVLRAARRLLREVVG</sequence>
<dbReference type="PANTHER" id="PTHR46825:SF9">
    <property type="entry name" value="BETA-LACTAMASE-RELATED DOMAIN-CONTAINING PROTEIN"/>
    <property type="match status" value="1"/>
</dbReference>
<organism evidence="3 4">
    <name type="scientific">Salinactinospora qingdaonensis</name>
    <dbReference type="NCBI Taxonomy" id="702744"/>
    <lineage>
        <taxon>Bacteria</taxon>
        <taxon>Bacillati</taxon>
        <taxon>Actinomycetota</taxon>
        <taxon>Actinomycetes</taxon>
        <taxon>Streptosporangiales</taxon>
        <taxon>Nocardiopsidaceae</taxon>
        <taxon>Salinactinospora</taxon>
    </lineage>
</organism>
<dbReference type="Pfam" id="PF00144">
    <property type="entry name" value="Beta-lactamase"/>
    <property type="match status" value="1"/>
</dbReference>
<dbReference type="SUPFAM" id="SSF56601">
    <property type="entry name" value="beta-lactamase/transpeptidase-like"/>
    <property type="match status" value="1"/>
</dbReference>
<dbReference type="InterPro" id="IPR001466">
    <property type="entry name" value="Beta-lactam-related"/>
</dbReference>
<keyword evidence="4" id="KW-1185">Reference proteome</keyword>
<dbReference type="GO" id="GO:0016787">
    <property type="term" value="F:hydrolase activity"/>
    <property type="evidence" value="ECO:0007669"/>
    <property type="project" value="UniProtKB-KW"/>
</dbReference>